<dbReference type="AlphaFoldDB" id="A0A3V2P0V6"/>
<organism evidence="1">
    <name type="scientific">Salmonella enterica I</name>
    <dbReference type="NCBI Taxonomy" id="59201"/>
    <lineage>
        <taxon>Bacteria</taxon>
        <taxon>Pseudomonadati</taxon>
        <taxon>Pseudomonadota</taxon>
        <taxon>Gammaproteobacteria</taxon>
        <taxon>Enterobacterales</taxon>
        <taxon>Enterobacteriaceae</taxon>
        <taxon>Salmonella</taxon>
    </lineage>
</organism>
<gene>
    <name evidence="1" type="ORF">DSF98_24570</name>
</gene>
<comment type="caution">
    <text evidence="1">The sequence shown here is derived from an EMBL/GenBank/DDBJ whole genome shotgun (WGS) entry which is preliminary data.</text>
</comment>
<dbReference type="Proteomes" id="UP000839682">
    <property type="component" value="Unassembled WGS sequence"/>
</dbReference>
<protein>
    <submittedName>
        <fullName evidence="1">Uncharacterized protein</fullName>
    </submittedName>
</protein>
<evidence type="ECO:0000313" key="1">
    <source>
        <dbReference type="EMBL" id="EAA7255792.1"/>
    </source>
</evidence>
<name>A0A3V2P0V6_SALET</name>
<proteinExistence type="predicted"/>
<accession>A0A3V2P0V6</accession>
<sequence>MRYYRLEIINPKTGKPPVDCNGKPIGPFDTSKTPGCGLHIEFDVQVTGLDVVNSGTMLAIYGLPLDMLKQSVNLQGCIVRMRGGFSEGLPLANHKQQGEIIYGEVYLAYANWIGTNQTLNLVINPTLRKKEDGSPFSIEGKGEAGEKVGDVIARALKEAFPKKKIECLVNDSLVLPERWAASYKNIGSLAMVVKNASIAMMRDAKYSGIAISILSDRIRIYDNVSAKWGEPKTIHAHELVGQPTWIEPFTVSFKCPMRGDIRCGDVVKLPEGLYSGAASIVMANTMAPSVISKNSTTFTGKFMVKSVRHIGSYLTADGDAWVTVFEAYAENWVRV</sequence>
<dbReference type="EMBL" id="AAACIV010000038">
    <property type="protein sequence ID" value="EAA7255792.1"/>
    <property type="molecule type" value="Genomic_DNA"/>
</dbReference>
<reference evidence="1" key="1">
    <citation type="submission" date="2018-07" db="EMBL/GenBank/DDBJ databases">
        <authorList>
            <person name="Ashton P.M."/>
            <person name="Dallman T."/>
            <person name="Nair S."/>
            <person name="De Pinna E."/>
            <person name="Peters T."/>
            <person name="Grant K."/>
        </authorList>
    </citation>
    <scope>NUCLEOTIDE SEQUENCE [LARGE SCALE GENOMIC DNA]</scope>
    <source>
        <strain evidence="1">440016</strain>
    </source>
</reference>